<dbReference type="SUPFAM" id="SSF48726">
    <property type="entry name" value="Immunoglobulin"/>
    <property type="match status" value="1"/>
</dbReference>
<sequence length="239" mass="27070">MSKLLQAPNQPQTPEDNDYYSARWSKCIYSFPDLRDMVMVSNFYFNKYLIIQFNSTVGRFVGFTEYGVSVAEQWNNGSILQVTRTYVDSECRANIITRDPAVRDKTVKPKVKLSLVKPAGGSHPAVLMCSAYEFYPPHIKVSWLRDGKQVTSDVTSVMEMADGDWYYQIHSELAYISKPGEKLSCMVEHVSSAQRIIKDWDPTLPDSEIIKICIGVCSLVLGIFILAAGLIYYYNKKSG</sequence>
<dbReference type="GO" id="GO:0006955">
    <property type="term" value="P:immune response"/>
    <property type="evidence" value="ECO:0007669"/>
    <property type="project" value="InterPro"/>
</dbReference>
<dbReference type="InterPro" id="IPR036179">
    <property type="entry name" value="Ig-like_dom_sf"/>
</dbReference>
<keyword evidence="9" id="KW-1185">Reference proteome</keyword>
<evidence type="ECO:0000313" key="9">
    <source>
        <dbReference type="Proteomes" id="UP001479290"/>
    </source>
</evidence>
<dbReference type="PANTHER" id="PTHR19944:SF99">
    <property type="entry name" value="HLA CLASS II HISTOCOMPATIBILITY ANTIGEN, DRB1 BETA CHAIN"/>
    <property type="match status" value="1"/>
</dbReference>
<evidence type="ECO:0000256" key="6">
    <source>
        <dbReference type="SAM" id="Phobius"/>
    </source>
</evidence>
<dbReference type="InterPro" id="IPR050160">
    <property type="entry name" value="MHC/Immunoglobulin"/>
</dbReference>
<dbReference type="SUPFAM" id="SSF54452">
    <property type="entry name" value="MHC antigen-recognition domain"/>
    <property type="match status" value="1"/>
</dbReference>
<keyword evidence="4" id="KW-1015">Disulfide bond</keyword>
<proteinExistence type="predicted"/>
<reference evidence="8 9" key="1">
    <citation type="submission" date="2024-05" db="EMBL/GenBank/DDBJ databases">
        <title>A high-quality chromosomal-level genome assembly of Topmouth culter (Culter alburnus).</title>
        <authorList>
            <person name="Zhao H."/>
        </authorList>
    </citation>
    <scope>NUCLEOTIDE SEQUENCE [LARGE SCALE GENOMIC DNA]</scope>
    <source>
        <strain evidence="8">CATC2023</strain>
        <tissue evidence="8">Muscle</tissue>
    </source>
</reference>
<feature type="transmembrane region" description="Helical" evidence="6">
    <location>
        <begin position="209"/>
        <end position="234"/>
    </location>
</feature>
<evidence type="ECO:0000256" key="2">
    <source>
        <dbReference type="ARBA" id="ARBA00022692"/>
    </source>
</evidence>
<dbReference type="Pfam" id="PF07654">
    <property type="entry name" value="C1-set"/>
    <property type="match status" value="1"/>
</dbReference>
<comment type="subcellular location">
    <subcellularLocation>
        <location evidence="1">Membrane</location>
        <topology evidence="1">Single-pass type I membrane protein</topology>
    </subcellularLocation>
</comment>
<keyword evidence="3 6" id="KW-1133">Transmembrane helix</keyword>
<dbReference type="InterPro" id="IPR014745">
    <property type="entry name" value="MHC_II_a/b_N"/>
</dbReference>
<dbReference type="Proteomes" id="UP001479290">
    <property type="component" value="Unassembled WGS sequence"/>
</dbReference>
<keyword evidence="6" id="KW-0472">Membrane</keyword>
<evidence type="ECO:0000256" key="1">
    <source>
        <dbReference type="ARBA" id="ARBA00004479"/>
    </source>
</evidence>
<dbReference type="InterPro" id="IPR013783">
    <property type="entry name" value="Ig-like_fold"/>
</dbReference>
<evidence type="ECO:0000259" key="7">
    <source>
        <dbReference type="PROSITE" id="PS50835"/>
    </source>
</evidence>
<dbReference type="InterPro" id="IPR011162">
    <property type="entry name" value="MHC_I/II-like_Ag-recog"/>
</dbReference>
<dbReference type="PROSITE" id="PS50835">
    <property type="entry name" value="IG_LIKE"/>
    <property type="match status" value="1"/>
</dbReference>
<feature type="domain" description="Ig-like" evidence="7">
    <location>
        <begin position="109"/>
        <end position="198"/>
    </location>
</feature>
<dbReference type="InterPro" id="IPR003597">
    <property type="entry name" value="Ig_C1-set"/>
</dbReference>
<keyword evidence="5" id="KW-0325">Glycoprotein</keyword>
<dbReference type="Gene3D" id="3.10.320.10">
    <property type="entry name" value="Class II Histocompatibility Antigen, M Beta Chain, Chain B, domain 1"/>
    <property type="match status" value="1"/>
</dbReference>
<organism evidence="8 9">
    <name type="scientific">Culter alburnus</name>
    <name type="common">Topmouth culter</name>
    <dbReference type="NCBI Taxonomy" id="194366"/>
    <lineage>
        <taxon>Eukaryota</taxon>
        <taxon>Metazoa</taxon>
        <taxon>Chordata</taxon>
        <taxon>Craniata</taxon>
        <taxon>Vertebrata</taxon>
        <taxon>Euteleostomi</taxon>
        <taxon>Actinopterygii</taxon>
        <taxon>Neopterygii</taxon>
        <taxon>Teleostei</taxon>
        <taxon>Ostariophysi</taxon>
        <taxon>Cypriniformes</taxon>
        <taxon>Xenocyprididae</taxon>
        <taxon>Xenocypridinae</taxon>
        <taxon>Culter</taxon>
    </lineage>
</organism>
<name>A0AAW1ZEF2_CULAL</name>
<dbReference type="GO" id="GO:0042613">
    <property type="term" value="C:MHC class II protein complex"/>
    <property type="evidence" value="ECO:0007669"/>
    <property type="project" value="InterPro"/>
</dbReference>
<gene>
    <name evidence="8" type="ORF">ABG768_009397</name>
</gene>
<dbReference type="AlphaFoldDB" id="A0AAW1ZEF2"/>
<evidence type="ECO:0000256" key="3">
    <source>
        <dbReference type="ARBA" id="ARBA00022989"/>
    </source>
</evidence>
<dbReference type="SMART" id="SM00407">
    <property type="entry name" value="IGc1"/>
    <property type="match status" value="1"/>
</dbReference>
<dbReference type="Pfam" id="PF00969">
    <property type="entry name" value="MHC_II_beta"/>
    <property type="match status" value="1"/>
</dbReference>
<dbReference type="PANTHER" id="PTHR19944">
    <property type="entry name" value="MHC CLASS II-RELATED"/>
    <property type="match status" value="1"/>
</dbReference>
<comment type="caution">
    <text evidence="8">The sequence shown here is derived from an EMBL/GenBank/DDBJ whole genome shotgun (WGS) entry which is preliminary data.</text>
</comment>
<dbReference type="SMART" id="SM00921">
    <property type="entry name" value="MHC_II_beta"/>
    <property type="match status" value="1"/>
</dbReference>
<evidence type="ECO:0000313" key="8">
    <source>
        <dbReference type="EMBL" id="KAK9959263.1"/>
    </source>
</evidence>
<dbReference type="InterPro" id="IPR007110">
    <property type="entry name" value="Ig-like_dom"/>
</dbReference>
<accession>A0AAW1ZEF2</accession>
<dbReference type="InterPro" id="IPR000353">
    <property type="entry name" value="MHC_II_b_N"/>
</dbReference>
<dbReference type="EMBL" id="JAWDJR010000017">
    <property type="protein sequence ID" value="KAK9959263.1"/>
    <property type="molecule type" value="Genomic_DNA"/>
</dbReference>
<dbReference type="Gene3D" id="2.60.40.10">
    <property type="entry name" value="Immunoglobulins"/>
    <property type="match status" value="1"/>
</dbReference>
<evidence type="ECO:0000256" key="4">
    <source>
        <dbReference type="ARBA" id="ARBA00023157"/>
    </source>
</evidence>
<dbReference type="GO" id="GO:0019882">
    <property type="term" value="P:antigen processing and presentation"/>
    <property type="evidence" value="ECO:0007669"/>
    <property type="project" value="InterPro"/>
</dbReference>
<evidence type="ECO:0000256" key="5">
    <source>
        <dbReference type="ARBA" id="ARBA00023180"/>
    </source>
</evidence>
<protein>
    <recommendedName>
        <fullName evidence="7">Ig-like domain-containing protein</fullName>
    </recommendedName>
</protein>
<keyword evidence="2 6" id="KW-0812">Transmembrane</keyword>
<feature type="non-terminal residue" evidence="8">
    <location>
        <position position="239"/>
    </location>
</feature>